<proteinExistence type="predicted"/>
<dbReference type="EMBL" id="QEKW01000013">
    <property type="protein sequence ID" value="PVZ06361.1"/>
    <property type="molecule type" value="Genomic_DNA"/>
</dbReference>
<dbReference type="PANTHER" id="PTHR42872:SF6">
    <property type="entry name" value="PROTEIN-GLUTAMATE METHYLESTERASE_PROTEIN-GLUTAMINE GLUTAMINASE"/>
    <property type="match status" value="1"/>
</dbReference>
<keyword evidence="4" id="KW-0145">Chemotaxis</keyword>
<reference evidence="6 7" key="1">
    <citation type="submission" date="2018-04" db="EMBL/GenBank/DDBJ databases">
        <title>Genomic Encyclopedia of Type Strains, Phase IV (KMG-IV): sequencing the most valuable type-strain genomes for metagenomic binning, comparative biology and taxonomic classification.</title>
        <authorList>
            <person name="Goeker M."/>
        </authorList>
    </citation>
    <scope>NUCLEOTIDE SEQUENCE [LARGE SCALE GENOMIC DNA]</scope>
    <source>
        <strain evidence="6 7">DSM 45771</strain>
    </source>
</reference>
<dbReference type="Gene3D" id="3.40.50.180">
    <property type="entry name" value="Methylesterase CheB, C-terminal domain"/>
    <property type="match status" value="1"/>
</dbReference>
<dbReference type="Pfam" id="PF01339">
    <property type="entry name" value="CheB_methylest"/>
    <property type="match status" value="1"/>
</dbReference>
<accession>A0A2U1F2G0</accession>
<dbReference type="SUPFAM" id="SSF52738">
    <property type="entry name" value="Methylesterase CheB, C-terminal domain"/>
    <property type="match status" value="1"/>
</dbReference>
<dbReference type="Proteomes" id="UP000245639">
    <property type="component" value="Unassembled WGS sequence"/>
</dbReference>
<dbReference type="OrthoDB" id="9791760at2"/>
<keyword evidence="1 4" id="KW-0378">Hydrolase</keyword>
<evidence type="ECO:0000313" key="7">
    <source>
        <dbReference type="Proteomes" id="UP000245639"/>
    </source>
</evidence>
<feature type="domain" description="CheB-type methylesterase" evidence="5">
    <location>
        <begin position="1"/>
        <end position="192"/>
    </location>
</feature>
<keyword evidence="7" id="KW-1185">Reference proteome</keyword>
<dbReference type="GO" id="GO:0006935">
    <property type="term" value="P:chemotaxis"/>
    <property type="evidence" value="ECO:0007669"/>
    <property type="project" value="UniProtKB-UniRule"/>
</dbReference>
<dbReference type="PANTHER" id="PTHR42872">
    <property type="entry name" value="PROTEIN-GLUTAMATE METHYLESTERASE/PROTEIN-GLUTAMINE GLUTAMINASE"/>
    <property type="match status" value="1"/>
</dbReference>
<feature type="active site" evidence="4">
    <location>
        <position position="13"/>
    </location>
</feature>
<feature type="active site" evidence="4">
    <location>
        <position position="133"/>
    </location>
</feature>
<evidence type="ECO:0000256" key="2">
    <source>
        <dbReference type="ARBA" id="ARBA00039140"/>
    </source>
</evidence>
<dbReference type="InterPro" id="IPR000673">
    <property type="entry name" value="Sig_transdc_resp-reg_Me-estase"/>
</dbReference>
<dbReference type="EC" id="3.1.1.61" evidence="2"/>
<evidence type="ECO:0000313" key="6">
    <source>
        <dbReference type="EMBL" id="PVZ06361.1"/>
    </source>
</evidence>
<name>A0A2U1F2G0_9PSEU</name>
<dbReference type="GO" id="GO:0005737">
    <property type="term" value="C:cytoplasm"/>
    <property type="evidence" value="ECO:0007669"/>
    <property type="project" value="InterPro"/>
</dbReference>
<dbReference type="CDD" id="cd16433">
    <property type="entry name" value="CheB"/>
    <property type="match status" value="1"/>
</dbReference>
<comment type="caution">
    <text evidence="6">The sequence shown here is derived from an EMBL/GenBank/DDBJ whole genome shotgun (WGS) entry which is preliminary data.</text>
</comment>
<dbReference type="RefSeq" id="WP_116710114.1">
    <property type="nucleotide sequence ID" value="NZ_QEKW01000013.1"/>
</dbReference>
<sequence length="200" mass="20096">MTTTAPVIVLVGSAGGLDAVVAVLEPLPPTLPASVLVLLHQDPRTGDVLAPLLELRCHRPVREIRSGEPLTTDTVLVVPAGQHALATALGTIVLVASDGPPPYRPSADLLLSTLAVTAGPGVIAVVLSGRGNDGATGAVAVHDLGGTVLAADRVSSAHFAMPEAAIGRDDAVDRVLPVDAIPAVLVDLVDRAADRAGPTA</sequence>
<protein>
    <recommendedName>
        <fullName evidence="2">protein-glutamate methylesterase</fullName>
        <ecNumber evidence="2">3.1.1.61</ecNumber>
    </recommendedName>
</protein>
<organism evidence="6 7">
    <name type="scientific">Actinomycetospora cinnamomea</name>
    <dbReference type="NCBI Taxonomy" id="663609"/>
    <lineage>
        <taxon>Bacteria</taxon>
        <taxon>Bacillati</taxon>
        <taxon>Actinomycetota</taxon>
        <taxon>Actinomycetes</taxon>
        <taxon>Pseudonocardiales</taxon>
        <taxon>Pseudonocardiaceae</taxon>
        <taxon>Actinomycetospora</taxon>
    </lineage>
</organism>
<dbReference type="InterPro" id="IPR035909">
    <property type="entry name" value="CheB_C"/>
</dbReference>
<dbReference type="PROSITE" id="PS50122">
    <property type="entry name" value="CHEB"/>
    <property type="match status" value="1"/>
</dbReference>
<gene>
    <name evidence="6" type="ORF">C8D89_11399</name>
</gene>
<evidence type="ECO:0000259" key="5">
    <source>
        <dbReference type="PROSITE" id="PS50122"/>
    </source>
</evidence>
<dbReference type="GO" id="GO:0008984">
    <property type="term" value="F:protein-glutamate methylesterase activity"/>
    <property type="evidence" value="ECO:0007669"/>
    <property type="project" value="UniProtKB-EC"/>
</dbReference>
<dbReference type="GO" id="GO:0000156">
    <property type="term" value="F:phosphorelay response regulator activity"/>
    <property type="evidence" value="ECO:0007669"/>
    <property type="project" value="InterPro"/>
</dbReference>
<dbReference type="AlphaFoldDB" id="A0A2U1F2G0"/>
<evidence type="ECO:0000256" key="1">
    <source>
        <dbReference type="ARBA" id="ARBA00022801"/>
    </source>
</evidence>
<evidence type="ECO:0000256" key="4">
    <source>
        <dbReference type="PROSITE-ProRule" id="PRU00050"/>
    </source>
</evidence>
<evidence type="ECO:0000256" key="3">
    <source>
        <dbReference type="ARBA" id="ARBA00048267"/>
    </source>
</evidence>
<feature type="active site" evidence="4">
    <location>
        <position position="40"/>
    </location>
</feature>
<comment type="catalytic activity">
    <reaction evidence="3">
        <text>[protein]-L-glutamate 5-O-methyl ester + H2O = L-glutamyl-[protein] + methanol + H(+)</text>
        <dbReference type="Rhea" id="RHEA:23236"/>
        <dbReference type="Rhea" id="RHEA-COMP:10208"/>
        <dbReference type="Rhea" id="RHEA-COMP:10311"/>
        <dbReference type="ChEBI" id="CHEBI:15377"/>
        <dbReference type="ChEBI" id="CHEBI:15378"/>
        <dbReference type="ChEBI" id="CHEBI:17790"/>
        <dbReference type="ChEBI" id="CHEBI:29973"/>
        <dbReference type="ChEBI" id="CHEBI:82795"/>
        <dbReference type="EC" id="3.1.1.61"/>
    </reaction>
</comment>